<organism evidence="1 2">
    <name type="scientific">Aspergillus steynii IBT 23096</name>
    <dbReference type="NCBI Taxonomy" id="1392250"/>
    <lineage>
        <taxon>Eukaryota</taxon>
        <taxon>Fungi</taxon>
        <taxon>Dikarya</taxon>
        <taxon>Ascomycota</taxon>
        <taxon>Pezizomycotina</taxon>
        <taxon>Eurotiomycetes</taxon>
        <taxon>Eurotiomycetidae</taxon>
        <taxon>Eurotiales</taxon>
        <taxon>Aspergillaceae</taxon>
        <taxon>Aspergillus</taxon>
        <taxon>Aspergillus subgen. Circumdati</taxon>
    </lineage>
</organism>
<dbReference type="VEuPathDB" id="FungiDB:P170DRAFT_446601"/>
<accession>A0A2I2G7C8</accession>
<evidence type="ECO:0000313" key="2">
    <source>
        <dbReference type="Proteomes" id="UP000234275"/>
    </source>
</evidence>
<reference evidence="1 2" key="1">
    <citation type="submission" date="2016-12" db="EMBL/GenBank/DDBJ databases">
        <title>The genomes of Aspergillus section Nigri reveals drivers in fungal speciation.</title>
        <authorList>
            <consortium name="DOE Joint Genome Institute"/>
            <person name="Vesth T.C."/>
            <person name="Nybo J."/>
            <person name="Theobald S."/>
            <person name="Brandl J."/>
            <person name="Frisvad J.C."/>
            <person name="Nielsen K.F."/>
            <person name="Lyhne E.K."/>
            <person name="Kogle M.E."/>
            <person name="Kuo A."/>
            <person name="Riley R."/>
            <person name="Clum A."/>
            <person name="Nolan M."/>
            <person name="Lipzen A."/>
            <person name="Salamov A."/>
            <person name="Henrissat B."/>
            <person name="Wiebenga A."/>
            <person name="De Vries R.P."/>
            <person name="Grigoriev I.V."/>
            <person name="Mortensen U.H."/>
            <person name="Andersen M.R."/>
            <person name="Baker S.E."/>
        </authorList>
    </citation>
    <scope>NUCLEOTIDE SEQUENCE [LARGE SCALE GENOMIC DNA]</scope>
    <source>
        <strain evidence="1 2">IBT 23096</strain>
    </source>
</reference>
<dbReference type="Proteomes" id="UP000234275">
    <property type="component" value="Unassembled WGS sequence"/>
</dbReference>
<dbReference type="EMBL" id="MSFO01000004">
    <property type="protein sequence ID" value="PLB48780.1"/>
    <property type="molecule type" value="Genomic_DNA"/>
</dbReference>
<dbReference type="PANTHER" id="PTHR35179:SF1">
    <property type="entry name" value="INTEGRAL MEMBRANE PROTEIN"/>
    <property type="match status" value="1"/>
</dbReference>
<keyword evidence="2" id="KW-1185">Reference proteome</keyword>
<dbReference type="PANTHER" id="PTHR35179">
    <property type="entry name" value="PROTEIN CBG02620"/>
    <property type="match status" value="1"/>
</dbReference>
<dbReference type="STRING" id="1392250.A0A2I2G7C8"/>
<dbReference type="GeneID" id="36558512"/>
<evidence type="ECO:0000313" key="1">
    <source>
        <dbReference type="EMBL" id="PLB48780.1"/>
    </source>
</evidence>
<comment type="caution">
    <text evidence="1">The sequence shown here is derived from an EMBL/GenBank/DDBJ whole genome shotgun (WGS) entry which is preliminary data.</text>
</comment>
<protein>
    <submittedName>
        <fullName evidence="1">Uncharacterized protein</fullName>
    </submittedName>
</protein>
<dbReference type="AlphaFoldDB" id="A0A2I2G7C8"/>
<name>A0A2I2G7C8_9EURO</name>
<dbReference type="OrthoDB" id="5393654at2759"/>
<dbReference type="RefSeq" id="XP_024704082.1">
    <property type="nucleotide sequence ID" value="XM_024850813.1"/>
</dbReference>
<proteinExistence type="predicted"/>
<sequence>MPKDPIFKGVGDQIEEIPLSSIQAVDGISLTRADMSVLTSYNILAKRLKTIVVPGFPSVWTPANAPKNIKPDAGLLFRALRIIKPAMKLNDINLITDRRNLQLLLGFIGGSISSFRVGVDAKTYVNKFQGYGHEFKKVYTRRPSGVEDSITHNRAICYTLRDVKIILRYEVDGCIHSKREWHKNIKSSDGDITPIGFRVIKWGKLADPSRIIKIKTGCIGRSLDNSKNLEQLWFANTPILCAGKYDEFGSFTDISEENSLLRLLVNLALSSEGKLKVFEVFNQNKKGLPADLKSLWA</sequence>
<gene>
    <name evidence="1" type="ORF">P170DRAFT_446601</name>
</gene>